<sequence>MAVNPPRIALLGATGFIGSAVLRELAARPVRVRAVSRRPAPVPPGARADIEVRAADLTEPGEMAAAVADADVVVLAALHSAAPAARLAGDGDTAAERVDVGLARDLVAALAARASGPLPKVVFTGAVSQAGPTGKDVLDGTEDDRPAGAHDRQRLAAERALLDATARGVLCGTSLRLPTVFGYGPGSTAHDRGVVSAMTRRALAGDPITLWYDDSVRRDLLYIDDLARAVVAGVDHAEALAGRHWLLGTGEGRPLGPVLQQVAVLVSHRTGKPPVPVVSAPPPAHAEPGDLVSVTVDASAFRAVTGWAPATPFPEALRRTVDHLADEAERANRARGERVAGGAA</sequence>
<name>A0ABU3QRB8_9ACTN</name>
<dbReference type="CDD" id="cd08946">
    <property type="entry name" value="SDR_e"/>
    <property type="match status" value="1"/>
</dbReference>
<organism evidence="3 4">
    <name type="scientific">Streptomyces tamarix</name>
    <dbReference type="NCBI Taxonomy" id="3078565"/>
    <lineage>
        <taxon>Bacteria</taxon>
        <taxon>Bacillati</taxon>
        <taxon>Actinomycetota</taxon>
        <taxon>Actinomycetes</taxon>
        <taxon>Kitasatosporales</taxon>
        <taxon>Streptomycetaceae</taxon>
        <taxon>Streptomyces</taxon>
    </lineage>
</organism>
<accession>A0ABU3QRB8</accession>
<feature type="domain" description="NAD-dependent epimerase/dehydratase" evidence="2">
    <location>
        <begin position="9"/>
        <end position="248"/>
    </location>
</feature>
<dbReference type="EMBL" id="JAWCTQ010000039">
    <property type="protein sequence ID" value="MDT9685293.1"/>
    <property type="molecule type" value="Genomic_DNA"/>
</dbReference>
<evidence type="ECO:0000259" key="2">
    <source>
        <dbReference type="Pfam" id="PF01370"/>
    </source>
</evidence>
<dbReference type="Pfam" id="PF01370">
    <property type="entry name" value="Epimerase"/>
    <property type="match status" value="1"/>
</dbReference>
<dbReference type="RefSeq" id="WP_315880337.1">
    <property type="nucleotide sequence ID" value="NZ_JAWCTQ010000039.1"/>
</dbReference>
<dbReference type="InterPro" id="IPR050177">
    <property type="entry name" value="Lipid_A_modif_metabolic_enz"/>
</dbReference>
<dbReference type="Proteomes" id="UP001250181">
    <property type="component" value="Unassembled WGS sequence"/>
</dbReference>
<reference evidence="3 4" key="1">
    <citation type="submission" date="2023-09" db="EMBL/GenBank/DDBJ databases">
        <title>Streptomyces sp. nov.: A antagonism against Alternaria gaisen Producing Streptochlin, Isolated from Tamarix root soil.</title>
        <authorList>
            <person name="Chen Y."/>
        </authorList>
    </citation>
    <scope>NUCLEOTIDE SEQUENCE [LARGE SCALE GENOMIC DNA]</scope>
    <source>
        <strain evidence="3 4">TRM76323</strain>
    </source>
</reference>
<keyword evidence="4" id="KW-1185">Reference proteome</keyword>
<comment type="caution">
    <text evidence="3">The sequence shown here is derived from an EMBL/GenBank/DDBJ whole genome shotgun (WGS) entry which is preliminary data.</text>
</comment>
<feature type="region of interest" description="Disordered" evidence="1">
    <location>
        <begin position="132"/>
        <end position="152"/>
    </location>
</feature>
<feature type="compositionally biased region" description="Basic and acidic residues" evidence="1">
    <location>
        <begin position="143"/>
        <end position="152"/>
    </location>
</feature>
<protein>
    <submittedName>
        <fullName evidence="3">NAD-dependent epimerase/dehydratase</fullName>
    </submittedName>
</protein>
<evidence type="ECO:0000313" key="4">
    <source>
        <dbReference type="Proteomes" id="UP001250181"/>
    </source>
</evidence>
<evidence type="ECO:0000313" key="3">
    <source>
        <dbReference type="EMBL" id="MDT9685293.1"/>
    </source>
</evidence>
<evidence type="ECO:0000256" key="1">
    <source>
        <dbReference type="SAM" id="MobiDB-lite"/>
    </source>
</evidence>
<dbReference type="InterPro" id="IPR036291">
    <property type="entry name" value="NAD(P)-bd_dom_sf"/>
</dbReference>
<dbReference type="PANTHER" id="PTHR43245">
    <property type="entry name" value="BIFUNCTIONAL POLYMYXIN RESISTANCE PROTEIN ARNA"/>
    <property type="match status" value="1"/>
</dbReference>
<gene>
    <name evidence="3" type="ORF">RND61_24990</name>
</gene>
<dbReference type="InterPro" id="IPR001509">
    <property type="entry name" value="Epimerase_deHydtase"/>
</dbReference>
<proteinExistence type="predicted"/>
<dbReference type="SUPFAM" id="SSF51735">
    <property type="entry name" value="NAD(P)-binding Rossmann-fold domains"/>
    <property type="match status" value="1"/>
</dbReference>
<dbReference type="Gene3D" id="3.40.50.720">
    <property type="entry name" value="NAD(P)-binding Rossmann-like Domain"/>
    <property type="match status" value="1"/>
</dbReference>